<evidence type="ECO:0000313" key="3">
    <source>
        <dbReference type="Proteomes" id="UP000239210"/>
    </source>
</evidence>
<dbReference type="EMBL" id="PVTG01000022">
    <property type="protein sequence ID" value="PRY38588.1"/>
    <property type="molecule type" value="Genomic_DNA"/>
</dbReference>
<proteinExistence type="predicted"/>
<organism evidence="2 3">
    <name type="scientific">Geodermatophilus tzadiensis</name>
    <dbReference type="NCBI Taxonomy" id="1137988"/>
    <lineage>
        <taxon>Bacteria</taxon>
        <taxon>Bacillati</taxon>
        <taxon>Actinomycetota</taxon>
        <taxon>Actinomycetes</taxon>
        <taxon>Geodermatophilales</taxon>
        <taxon>Geodermatophilaceae</taxon>
        <taxon>Geodermatophilus</taxon>
    </lineage>
</organism>
<dbReference type="AlphaFoldDB" id="A0A2T0SYU8"/>
<keyword evidence="3" id="KW-1185">Reference proteome</keyword>
<reference evidence="2 3" key="1">
    <citation type="submission" date="2018-03" db="EMBL/GenBank/DDBJ databases">
        <title>Genomic Encyclopedia of Archaeal and Bacterial Type Strains, Phase II (KMG-II): from individual species to whole genera.</title>
        <authorList>
            <person name="Goeker M."/>
        </authorList>
    </citation>
    <scope>NUCLEOTIDE SEQUENCE [LARGE SCALE GENOMIC DNA]</scope>
    <source>
        <strain evidence="2 3">DSM 45416</strain>
    </source>
</reference>
<gene>
    <name evidence="2" type="ORF">LY71_12260</name>
</gene>
<evidence type="ECO:0000313" key="2">
    <source>
        <dbReference type="EMBL" id="PRY38588.1"/>
    </source>
</evidence>
<name>A0A2T0SYU8_9ACTN</name>
<dbReference type="Proteomes" id="UP000239210">
    <property type="component" value="Unassembled WGS sequence"/>
</dbReference>
<comment type="caution">
    <text evidence="2">The sequence shown here is derived from an EMBL/GenBank/DDBJ whole genome shotgun (WGS) entry which is preliminary data.</text>
</comment>
<dbReference type="OrthoDB" id="5193237at2"/>
<accession>A0A2T0SYU8</accession>
<dbReference type="RefSeq" id="WP_106281766.1">
    <property type="nucleotide sequence ID" value="NZ_PVTG01000022.1"/>
</dbReference>
<evidence type="ECO:0000256" key="1">
    <source>
        <dbReference type="SAM" id="MobiDB-lite"/>
    </source>
</evidence>
<protein>
    <submittedName>
        <fullName evidence="2">Uncharacterized protein</fullName>
    </submittedName>
</protein>
<feature type="region of interest" description="Disordered" evidence="1">
    <location>
        <begin position="1"/>
        <end position="86"/>
    </location>
</feature>
<feature type="compositionally biased region" description="Basic and acidic residues" evidence="1">
    <location>
        <begin position="1"/>
        <end position="25"/>
    </location>
</feature>
<sequence length="289" mass="30552">MSSPHDRDDAPHDDPHADRRDDRPGDGGSEPVHLGKGDRAPAPGDGGSGAGAWQPPGWDLPPAEPQRRPEEQPPAATGPVVAWGGRPRTPSLAEQVFQYRGDTVGAQGWALQHGWTVTDGTAPEDAVLAELVAGAPVRTAKEHRAAGVMRGRAGALDLVAFDVVFVDKRRTVPQWAVTAAPVLLPLPGLRLSPARFWRHRTGGLVPVPSGDETFDARWVLLAAEDGEAVRRLVADPGVRGLLLGTDDGDEFWTAAGHLAAVRPDGHRPELLEHHARLLTAMVAALAGAA</sequence>